<comment type="caution">
    <text evidence="2">The sequence shown here is derived from an EMBL/GenBank/DDBJ whole genome shotgun (WGS) entry which is preliminary data.</text>
</comment>
<evidence type="ECO:0000313" key="2">
    <source>
        <dbReference type="EMBL" id="GAA2454117.1"/>
    </source>
</evidence>
<feature type="region of interest" description="Disordered" evidence="1">
    <location>
        <begin position="1"/>
        <end position="47"/>
    </location>
</feature>
<feature type="compositionally biased region" description="Low complexity" evidence="1">
    <location>
        <begin position="17"/>
        <end position="26"/>
    </location>
</feature>
<protein>
    <submittedName>
        <fullName evidence="2">Uncharacterized protein</fullName>
    </submittedName>
</protein>
<dbReference type="EMBL" id="BAAASZ010000028">
    <property type="protein sequence ID" value="GAA2454117.1"/>
    <property type="molecule type" value="Genomic_DNA"/>
</dbReference>
<proteinExistence type="predicted"/>
<evidence type="ECO:0000313" key="3">
    <source>
        <dbReference type="Proteomes" id="UP001501638"/>
    </source>
</evidence>
<keyword evidence="3" id="KW-1185">Reference proteome</keyword>
<accession>A0ABN3KAQ9</accession>
<evidence type="ECO:0000256" key="1">
    <source>
        <dbReference type="SAM" id="MobiDB-lite"/>
    </source>
</evidence>
<sequence length="195" mass="19987">MSEDPREPEDGIPGEQAPAPATTEVPVPAPPPYPPTPQVPPPATARRSLAARVRAMRPTTALAVGAVAGASAVGLLWTLTDAEFGGPDTFGTSGSITLADPDGFTELSEGCSGDNGYEDLDAGTEVTVTDASGTVVAAGSLEPGEVADYTCVFTFTVDDIPAGSKLYRVEVSHRGALTHTEAELREGELSFSIGE</sequence>
<name>A0ABN3KAQ9_9ACTN</name>
<reference evidence="2 3" key="1">
    <citation type="journal article" date="2019" name="Int. J. Syst. Evol. Microbiol.">
        <title>The Global Catalogue of Microorganisms (GCM) 10K type strain sequencing project: providing services to taxonomists for standard genome sequencing and annotation.</title>
        <authorList>
            <consortium name="The Broad Institute Genomics Platform"/>
            <consortium name="The Broad Institute Genome Sequencing Center for Infectious Disease"/>
            <person name="Wu L."/>
            <person name="Ma J."/>
        </authorList>
    </citation>
    <scope>NUCLEOTIDE SEQUENCE [LARGE SCALE GENOMIC DNA]</scope>
    <source>
        <strain evidence="2 3">JCM 6305</strain>
    </source>
</reference>
<gene>
    <name evidence="2" type="ORF">GCM10010405_42480</name>
</gene>
<organism evidence="2 3">
    <name type="scientific">Streptomyces macrosporus</name>
    <dbReference type="NCBI Taxonomy" id="44032"/>
    <lineage>
        <taxon>Bacteria</taxon>
        <taxon>Bacillati</taxon>
        <taxon>Actinomycetota</taxon>
        <taxon>Actinomycetes</taxon>
        <taxon>Kitasatosporales</taxon>
        <taxon>Streptomycetaceae</taxon>
        <taxon>Streptomyces</taxon>
    </lineage>
</organism>
<dbReference type="RefSeq" id="WP_344325910.1">
    <property type="nucleotide sequence ID" value="NZ_BAAASZ010000028.1"/>
</dbReference>
<dbReference type="Proteomes" id="UP001501638">
    <property type="component" value="Unassembled WGS sequence"/>
</dbReference>
<feature type="compositionally biased region" description="Pro residues" evidence="1">
    <location>
        <begin position="27"/>
        <end position="43"/>
    </location>
</feature>